<organism evidence="3 4">
    <name type="scientific">Periconia digitata</name>
    <dbReference type="NCBI Taxonomy" id="1303443"/>
    <lineage>
        <taxon>Eukaryota</taxon>
        <taxon>Fungi</taxon>
        <taxon>Dikarya</taxon>
        <taxon>Ascomycota</taxon>
        <taxon>Pezizomycotina</taxon>
        <taxon>Dothideomycetes</taxon>
        <taxon>Pleosporomycetidae</taxon>
        <taxon>Pleosporales</taxon>
        <taxon>Massarineae</taxon>
        <taxon>Periconiaceae</taxon>
        <taxon>Periconia</taxon>
    </lineage>
</organism>
<evidence type="ECO:0000256" key="1">
    <source>
        <dbReference type="SAM" id="MobiDB-lite"/>
    </source>
</evidence>
<keyword evidence="4" id="KW-1185">Reference proteome</keyword>
<feature type="compositionally biased region" description="Polar residues" evidence="1">
    <location>
        <begin position="61"/>
        <end position="91"/>
    </location>
</feature>
<evidence type="ECO:0008006" key="5">
    <source>
        <dbReference type="Google" id="ProtNLM"/>
    </source>
</evidence>
<proteinExistence type="predicted"/>
<evidence type="ECO:0000313" key="4">
    <source>
        <dbReference type="Proteomes" id="UP001152607"/>
    </source>
</evidence>
<protein>
    <recommendedName>
        <fullName evidence="5">FecR protein domain-containing protein</fullName>
    </recommendedName>
</protein>
<dbReference type="Proteomes" id="UP001152607">
    <property type="component" value="Unassembled WGS sequence"/>
</dbReference>
<reference evidence="3" key="1">
    <citation type="submission" date="2023-01" db="EMBL/GenBank/DDBJ databases">
        <authorList>
            <person name="Van Ghelder C."/>
            <person name="Rancurel C."/>
        </authorList>
    </citation>
    <scope>NUCLEOTIDE SEQUENCE</scope>
    <source>
        <strain evidence="3">CNCM I-4278</strain>
    </source>
</reference>
<dbReference type="OrthoDB" id="3944128at2759"/>
<evidence type="ECO:0000256" key="2">
    <source>
        <dbReference type="SAM" id="SignalP"/>
    </source>
</evidence>
<name>A0A9W4XN07_9PLEO</name>
<sequence length="405" mass="42346">MLSWLWMFLAFIIGVQCAVVENRQAPLNATAISTSSEDGRLPKVVFQPVATGFEEEEESPRPSQENRGRISQSTVPAATESFTQPLPSQATPGMQIPNVPQPTAAAQLVEKSSVPDAQTTGRAEAGLPVGVTKFNGQKLTPVPESTFIISGQTLSADKTITVPDTGVEIHLEDGSLVLEHQNEGWTIRSTVRTITPSPSIVAGYPLSMRGFPVVAGVGASATTYSIDNDGTTLAIVNGRTATLAPPLSQTVMFGGDITAVVSASRYQYLVWGSTLQVDHPVTIDGTALSLRADSSQTVLAVGSSTATLEPPTPIIDMDDGFKVTVVDGTTKYIIGDHTLGPGDGLSISAGAGKTVVAVGGQKTTMWSSPEESGWMKPGQDDRGGSERLDVSWLALVGMGALGLVI</sequence>
<gene>
    <name evidence="3" type="ORF">PDIGIT_LOCUS4061</name>
</gene>
<feature type="region of interest" description="Disordered" evidence="1">
    <location>
        <begin position="52"/>
        <end position="91"/>
    </location>
</feature>
<evidence type="ECO:0000313" key="3">
    <source>
        <dbReference type="EMBL" id="CAI6329023.1"/>
    </source>
</evidence>
<comment type="caution">
    <text evidence="3">The sequence shown here is derived from an EMBL/GenBank/DDBJ whole genome shotgun (WGS) entry which is preliminary data.</text>
</comment>
<accession>A0A9W4XN07</accession>
<dbReference type="EMBL" id="CAOQHR010000002">
    <property type="protein sequence ID" value="CAI6329023.1"/>
    <property type="molecule type" value="Genomic_DNA"/>
</dbReference>
<keyword evidence="2" id="KW-0732">Signal</keyword>
<feature type="signal peptide" evidence="2">
    <location>
        <begin position="1"/>
        <end position="17"/>
    </location>
</feature>
<dbReference type="AlphaFoldDB" id="A0A9W4XN07"/>
<feature type="chain" id="PRO_5040876514" description="FecR protein domain-containing protein" evidence="2">
    <location>
        <begin position="18"/>
        <end position="405"/>
    </location>
</feature>
<feature type="region of interest" description="Disordered" evidence="1">
    <location>
        <begin position="366"/>
        <end position="385"/>
    </location>
</feature>